<dbReference type="AlphaFoldDB" id="A0A397VBQ9"/>
<dbReference type="Proteomes" id="UP000266673">
    <property type="component" value="Unassembled WGS sequence"/>
</dbReference>
<feature type="compositionally biased region" description="Polar residues" evidence="1">
    <location>
        <begin position="90"/>
        <end position="103"/>
    </location>
</feature>
<protein>
    <submittedName>
        <fullName evidence="2">Uncharacterized protein</fullName>
    </submittedName>
</protein>
<name>A0A397VBQ9_9GLOM</name>
<accession>A0A397VBQ9</accession>
<evidence type="ECO:0000256" key="1">
    <source>
        <dbReference type="SAM" id="MobiDB-lite"/>
    </source>
</evidence>
<gene>
    <name evidence="2" type="ORF">C2G38_2035700</name>
</gene>
<feature type="compositionally biased region" description="Basic and acidic residues" evidence="1">
    <location>
        <begin position="139"/>
        <end position="151"/>
    </location>
</feature>
<feature type="region of interest" description="Disordered" evidence="1">
    <location>
        <begin position="76"/>
        <end position="169"/>
    </location>
</feature>
<proteinExistence type="predicted"/>
<sequence>MIFPTHAPRFNYFHTGIKVGRTLLVSDFFKCIKNEIIYVEVTDIDYINTLNTNYNKQEVSSTTSNINSDIDLIAEEIESTTSRAPKRQRNSTPKSPNQDNDFSFITKEDPTSSIKHPQNKKGKETFKPNIEDIDDNIEQECKLEGEEKNPSNEEELDNRKQSKKRNTRK</sequence>
<evidence type="ECO:0000313" key="2">
    <source>
        <dbReference type="EMBL" id="RIB19900.1"/>
    </source>
</evidence>
<dbReference type="EMBL" id="QKWP01000447">
    <property type="protein sequence ID" value="RIB19900.1"/>
    <property type="molecule type" value="Genomic_DNA"/>
</dbReference>
<comment type="caution">
    <text evidence="2">The sequence shown here is derived from an EMBL/GenBank/DDBJ whole genome shotgun (WGS) entry which is preliminary data.</text>
</comment>
<keyword evidence="3" id="KW-1185">Reference proteome</keyword>
<dbReference type="OrthoDB" id="10474983at2759"/>
<feature type="compositionally biased region" description="Basic and acidic residues" evidence="1">
    <location>
        <begin position="121"/>
        <end position="130"/>
    </location>
</feature>
<organism evidence="2 3">
    <name type="scientific">Gigaspora rosea</name>
    <dbReference type="NCBI Taxonomy" id="44941"/>
    <lineage>
        <taxon>Eukaryota</taxon>
        <taxon>Fungi</taxon>
        <taxon>Fungi incertae sedis</taxon>
        <taxon>Mucoromycota</taxon>
        <taxon>Glomeromycotina</taxon>
        <taxon>Glomeromycetes</taxon>
        <taxon>Diversisporales</taxon>
        <taxon>Gigasporaceae</taxon>
        <taxon>Gigaspora</taxon>
    </lineage>
</organism>
<evidence type="ECO:0000313" key="3">
    <source>
        <dbReference type="Proteomes" id="UP000266673"/>
    </source>
</evidence>
<reference evidence="2 3" key="1">
    <citation type="submission" date="2018-06" db="EMBL/GenBank/DDBJ databases">
        <title>Comparative genomics reveals the genomic features of Rhizophagus irregularis, R. cerebriforme, R. diaphanum and Gigaspora rosea, and their symbiotic lifestyle signature.</title>
        <authorList>
            <person name="Morin E."/>
            <person name="San Clemente H."/>
            <person name="Chen E.C.H."/>
            <person name="De La Providencia I."/>
            <person name="Hainaut M."/>
            <person name="Kuo A."/>
            <person name="Kohler A."/>
            <person name="Murat C."/>
            <person name="Tang N."/>
            <person name="Roy S."/>
            <person name="Loubradou J."/>
            <person name="Henrissat B."/>
            <person name="Grigoriev I.V."/>
            <person name="Corradi N."/>
            <person name="Roux C."/>
            <person name="Martin F.M."/>
        </authorList>
    </citation>
    <scope>NUCLEOTIDE SEQUENCE [LARGE SCALE GENOMIC DNA]</scope>
    <source>
        <strain evidence="2 3">DAOM 194757</strain>
    </source>
</reference>